<dbReference type="InterPro" id="IPR007541">
    <property type="entry name" value="Uncharacterised_BSP"/>
</dbReference>
<organism evidence="2 3">
    <name type="scientific">Ancylomarina salipaludis</name>
    <dbReference type="NCBI Taxonomy" id="2501299"/>
    <lineage>
        <taxon>Bacteria</taxon>
        <taxon>Pseudomonadati</taxon>
        <taxon>Bacteroidota</taxon>
        <taxon>Bacteroidia</taxon>
        <taxon>Marinilabiliales</taxon>
        <taxon>Marinifilaceae</taxon>
        <taxon>Ancylomarina</taxon>
    </lineage>
</organism>
<dbReference type="PANTHER" id="PTHR33321">
    <property type="match status" value="1"/>
</dbReference>
<dbReference type="OrthoDB" id="5134860at2"/>
<dbReference type="InterPro" id="IPR013783">
    <property type="entry name" value="Ig-like_fold"/>
</dbReference>
<evidence type="ECO:0000313" key="3">
    <source>
        <dbReference type="Proteomes" id="UP000289703"/>
    </source>
</evidence>
<dbReference type="InterPro" id="IPR008979">
    <property type="entry name" value="Galactose-bd-like_sf"/>
</dbReference>
<comment type="caution">
    <text evidence="2">The sequence shown here is derived from an EMBL/GenBank/DDBJ whole genome shotgun (WGS) entry which is preliminary data.</text>
</comment>
<dbReference type="EMBL" id="SAXA01000003">
    <property type="protein sequence ID" value="RXQ96255.1"/>
    <property type="molecule type" value="Genomic_DNA"/>
</dbReference>
<evidence type="ECO:0000313" key="2">
    <source>
        <dbReference type="EMBL" id="RXQ96255.1"/>
    </source>
</evidence>
<protein>
    <recommendedName>
        <fullName evidence="1">PKD domain-containing protein</fullName>
    </recommendedName>
</protein>
<dbReference type="InterPro" id="IPR035986">
    <property type="entry name" value="PKD_dom_sf"/>
</dbReference>
<feature type="domain" description="PKD" evidence="1">
    <location>
        <begin position="201"/>
        <end position="238"/>
    </location>
</feature>
<gene>
    <name evidence="2" type="ORF">EO244_05330</name>
</gene>
<dbReference type="PROSITE" id="PS51257">
    <property type="entry name" value="PROKAR_LIPOPROTEIN"/>
    <property type="match status" value="1"/>
</dbReference>
<dbReference type="InterPro" id="IPR022409">
    <property type="entry name" value="PKD/Chitinase_dom"/>
</dbReference>
<dbReference type="CDD" id="cd00146">
    <property type="entry name" value="PKD"/>
    <property type="match status" value="1"/>
</dbReference>
<name>A0A4Q1JPQ0_9BACT</name>
<sequence>MTQIISKCMLLACITAITISCSNERKAPVDVTNYKCITESNSENSPVGEDISKLTDNDPYSKFLTFSNNSVVEFQILKKCTLSRYSIVSGGDEESRDPYTWTLEASNDRISWTLIDTQENIEFSERNQNLEFKITDADSYKFFRLNLSTKASDILQVSEVELWGHWDSSDKNPIALFSSNKQSFFNKGEVSFTNLSEKSDSHQWYFEGGSPESSQEANPVVNYKSHGKYTVQLIAGNNELKDTITLDDYVVVKREGAWDQFQYPKTNFVNTTLGGNGDFYKELVPQPINLINEVCLDVCKILYRSVDEINTLDILDYSIEDIETISAKGGNPPHINIFFSSSYLVKKKNDMSNDELISEIVGVLYHELTHGYQYSPKGAGSYKQGTDFFGFLEGTADYVRYKAGYSNLSYRKPGGHWNDGYKTSAFFIDWLHTKDSDFVYKLNQTALTIIPWSWEKATQEILSASVSDLWNEYQEYLKSYAQSDEKQNV</sequence>
<dbReference type="Proteomes" id="UP000289703">
    <property type="component" value="Unassembled WGS sequence"/>
</dbReference>
<dbReference type="InterPro" id="IPR000601">
    <property type="entry name" value="PKD_dom"/>
</dbReference>
<proteinExistence type="predicted"/>
<reference evidence="2 3" key="1">
    <citation type="submission" date="2019-01" db="EMBL/GenBank/DDBJ databases">
        <title>Ancylomarina salipaludis sp. nov., isolated from a salt marsh.</title>
        <authorList>
            <person name="Yoon J.-H."/>
        </authorList>
    </citation>
    <scope>NUCLEOTIDE SEQUENCE [LARGE SCALE GENOMIC DNA]</scope>
    <source>
        <strain evidence="2 3">SHSM-M15</strain>
    </source>
</reference>
<dbReference type="PANTHER" id="PTHR33321:SF12">
    <property type="entry name" value="PLANT BASIC SECRETORY PROTEIN (BSP) FAMILY PROTEIN"/>
    <property type="match status" value="1"/>
</dbReference>
<dbReference type="Gene3D" id="2.60.120.260">
    <property type="entry name" value="Galactose-binding domain-like"/>
    <property type="match status" value="1"/>
</dbReference>
<dbReference type="PROSITE" id="PS50093">
    <property type="entry name" value="PKD"/>
    <property type="match status" value="1"/>
</dbReference>
<dbReference type="SUPFAM" id="SSF49299">
    <property type="entry name" value="PKD domain"/>
    <property type="match status" value="1"/>
</dbReference>
<dbReference type="Pfam" id="PF04450">
    <property type="entry name" value="BSP"/>
    <property type="match status" value="1"/>
</dbReference>
<evidence type="ECO:0000259" key="1">
    <source>
        <dbReference type="PROSITE" id="PS50093"/>
    </source>
</evidence>
<dbReference type="RefSeq" id="WP_129253616.1">
    <property type="nucleotide sequence ID" value="NZ_SAXA01000003.1"/>
</dbReference>
<accession>A0A4Q1JPQ0</accession>
<dbReference type="AlphaFoldDB" id="A0A4Q1JPQ0"/>
<keyword evidence="3" id="KW-1185">Reference proteome</keyword>
<dbReference type="SUPFAM" id="SSF49785">
    <property type="entry name" value="Galactose-binding domain-like"/>
    <property type="match status" value="1"/>
</dbReference>
<dbReference type="SMART" id="SM00089">
    <property type="entry name" value="PKD"/>
    <property type="match status" value="1"/>
</dbReference>
<dbReference type="Gene3D" id="2.60.40.10">
    <property type="entry name" value="Immunoglobulins"/>
    <property type="match status" value="1"/>
</dbReference>